<dbReference type="InterPro" id="IPR028565">
    <property type="entry name" value="MHD"/>
</dbReference>
<dbReference type="EMBL" id="SWFS01000392">
    <property type="protein sequence ID" value="KAA8906691.1"/>
    <property type="molecule type" value="Genomic_DNA"/>
</dbReference>
<proteinExistence type="inferred from homology"/>
<dbReference type="InterPro" id="IPR027059">
    <property type="entry name" value="Coatomer_dsu"/>
</dbReference>
<keyword evidence="15" id="KW-1185">Reference proteome</keyword>
<dbReference type="PANTHER" id="PTHR10121">
    <property type="entry name" value="COATOMER SUBUNIT DELTA"/>
    <property type="match status" value="1"/>
</dbReference>
<name>A0A642UW06_9ASCO</name>
<feature type="region of interest" description="Disordered" evidence="12">
    <location>
        <begin position="154"/>
        <end position="260"/>
    </location>
</feature>
<keyword evidence="7 10" id="KW-0333">Golgi apparatus</keyword>
<reference evidence="14" key="1">
    <citation type="journal article" date="2019" name="G3 (Bethesda)">
        <title>Genome Assemblies of Two Rare Opportunistic Yeast Pathogens: Diutina rugosa (syn. Candida rugosa) and Trichomonascus ciferrii (syn. Candida ciferrii).</title>
        <authorList>
            <person name="Mixao V."/>
            <person name="Saus E."/>
            <person name="Hansen A.P."/>
            <person name="Lass-Florl C."/>
            <person name="Gabaldon T."/>
        </authorList>
    </citation>
    <scope>NUCLEOTIDE SEQUENCE</scope>
    <source>
        <strain evidence="14">CBS 4856</strain>
    </source>
</reference>
<evidence type="ECO:0000256" key="3">
    <source>
        <dbReference type="ARBA" id="ARBA00022448"/>
    </source>
</evidence>
<protein>
    <recommendedName>
        <fullName evidence="10">Coatomer subunit delta</fullName>
    </recommendedName>
</protein>
<comment type="subunit">
    <text evidence="2 10">Oligomeric complex that consists of at least the alpha, beta, beta', gamma, delta, epsilon and zeta subunits.</text>
</comment>
<evidence type="ECO:0000256" key="9">
    <source>
        <dbReference type="ARBA" id="ARBA00023329"/>
    </source>
</evidence>
<dbReference type="GO" id="GO:0000139">
    <property type="term" value="C:Golgi membrane"/>
    <property type="evidence" value="ECO:0007669"/>
    <property type="project" value="UniProtKB-SubCell"/>
</dbReference>
<evidence type="ECO:0000256" key="5">
    <source>
        <dbReference type="ARBA" id="ARBA00022892"/>
    </source>
</evidence>
<dbReference type="PANTHER" id="PTHR10121:SF0">
    <property type="entry name" value="COATOMER SUBUNIT DELTA"/>
    <property type="match status" value="1"/>
</dbReference>
<comment type="similarity">
    <text evidence="1 10">Belongs to the adaptor complexes medium subunit family. Delta-COP subfamily.</text>
</comment>
<dbReference type="GO" id="GO:0015031">
    <property type="term" value="P:protein transport"/>
    <property type="evidence" value="ECO:0007669"/>
    <property type="project" value="UniProtKB-KW"/>
</dbReference>
<keyword evidence="4 10" id="KW-0963">Cytoplasm</keyword>
<evidence type="ECO:0000256" key="12">
    <source>
        <dbReference type="SAM" id="MobiDB-lite"/>
    </source>
</evidence>
<comment type="subcellular location">
    <subcellularLocation>
        <location evidence="10 11">Cytoplasm</location>
    </subcellularLocation>
    <subcellularLocation>
        <location evidence="10 11">Cytoplasmic vesicle</location>
        <location evidence="10 11">COPI-coated vesicle membrane</location>
        <topology evidence="10 11">Peripheral membrane protein</topology>
        <orientation evidence="10 11">Cytoplasmic side</orientation>
    </subcellularLocation>
    <subcellularLocation>
        <location evidence="10 11">Golgi apparatus membrane</location>
        <topology evidence="10 11">Peripheral membrane protein</topology>
        <orientation evidence="10 11">Cytoplasmic side</orientation>
    </subcellularLocation>
</comment>
<evidence type="ECO:0000256" key="1">
    <source>
        <dbReference type="ARBA" id="ARBA00010516"/>
    </source>
</evidence>
<evidence type="ECO:0000256" key="10">
    <source>
        <dbReference type="RuleBase" id="RU364018"/>
    </source>
</evidence>
<feature type="compositionally biased region" description="Basic and acidic residues" evidence="12">
    <location>
        <begin position="154"/>
        <end position="170"/>
    </location>
</feature>
<dbReference type="PROSITE" id="PS51072">
    <property type="entry name" value="MHD"/>
    <property type="match status" value="1"/>
</dbReference>
<keyword evidence="8 10" id="KW-0472">Membrane</keyword>
<dbReference type="Pfam" id="PF01217">
    <property type="entry name" value="Clat_adaptor_s"/>
    <property type="match status" value="1"/>
</dbReference>
<evidence type="ECO:0000313" key="14">
    <source>
        <dbReference type="EMBL" id="KAA8906691.1"/>
    </source>
</evidence>
<dbReference type="InterPro" id="IPR011012">
    <property type="entry name" value="Longin-like_dom_sf"/>
</dbReference>
<evidence type="ECO:0000313" key="15">
    <source>
        <dbReference type="Proteomes" id="UP000761534"/>
    </source>
</evidence>
<keyword evidence="9 10" id="KW-0968">Cytoplasmic vesicle</keyword>
<keyword evidence="3 10" id="KW-0813">Transport</keyword>
<dbReference type="CDD" id="cd09254">
    <property type="entry name" value="AP_delta-COPI_MHD"/>
    <property type="match status" value="1"/>
</dbReference>
<gene>
    <name evidence="14" type="ORF">TRICI_005114</name>
</gene>
<dbReference type="Proteomes" id="UP000761534">
    <property type="component" value="Unassembled WGS sequence"/>
</dbReference>
<dbReference type="Gene3D" id="2.60.40.1170">
    <property type="entry name" value="Mu homology domain, subdomain B"/>
    <property type="match status" value="2"/>
</dbReference>
<accession>A0A642UW06</accession>
<organism evidence="14 15">
    <name type="scientific">Trichomonascus ciferrii</name>
    <dbReference type="NCBI Taxonomy" id="44093"/>
    <lineage>
        <taxon>Eukaryota</taxon>
        <taxon>Fungi</taxon>
        <taxon>Dikarya</taxon>
        <taxon>Ascomycota</taxon>
        <taxon>Saccharomycotina</taxon>
        <taxon>Dipodascomycetes</taxon>
        <taxon>Dipodascales</taxon>
        <taxon>Trichomonascaceae</taxon>
        <taxon>Trichomonascus</taxon>
        <taxon>Trichomonascus ciferrii complex</taxon>
    </lineage>
</organism>
<feature type="compositionally biased region" description="Low complexity" evidence="12">
    <location>
        <begin position="212"/>
        <end position="253"/>
    </location>
</feature>
<comment type="function">
    <text evidence="10">The coatomer is a cytosolic protein complex that binds to dilysine motifs and reversibly associates with Golgi non-clathrin-coated vesicles, which further mediate biosynthetic protein transport from the ER, via the Golgi up to the trans Golgi network. Coatomer complex is required for budding from Golgi membranes, and is essential for the retrograde Golgi-to-ER transport of dilysine-tagged proteins.</text>
</comment>
<dbReference type="SUPFAM" id="SSF49447">
    <property type="entry name" value="Second domain of Mu2 adaptin subunit (ap50) of ap2 adaptor"/>
    <property type="match status" value="1"/>
</dbReference>
<dbReference type="AlphaFoldDB" id="A0A642UW06"/>
<dbReference type="GO" id="GO:0030126">
    <property type="term" value="C:COPI vesicle coat"/>
    <property type="evidence" value="ECO:0007669"/>
    <property type="project" value="UniProtKB-UniRule"/>
</dbReference>
<dbReference type="SUPFAM" id="SSF64356">
    <property type="entry name" value="SNARE-like"/>
    <property type="match status" value="1"/>
</dbReference>
<evidence type="ECO:0000256" key="11">
    <source>
        <dbReference type="RuleBase" id="RU366052"/>
    </source>
</evidence>
<dbReference type="Pfam" id="PF00928">
    <property type="entry name" value="Adap_comp_sub"/>
    <property type="match status" value="1"/>
</dbReference>
<comment type="caution">
    <text evidence="14">The sequence shown here is derived from an EMBL/GenBank/DDBJ whole genome shotgun (WGS) entry which is preliminary data.</text>
</comment>
<dbReference type="CDD" id="cd14830">
    <property type="entry name" value="Delta_COP_N"/>
    <property type="match status" value="1"/>
</dbReference>
<dbReference type="Gene3D" id="3.30.450.60">
    <property type="match status" value="1"/>
</dbReference>
<evidence type="ECO:0000259" key="13">
    <source>
        <dbReference type="PROSITE" id="PS51072"/>
    </source>
</evidence>
<evidence type="ECO:0000256" key="7">
    <source>
        <dbReference type="ARBA" id="ARBA00023034"/>
    </source>
</evidence>
<dbReference type="GO" id="GO:0051645">
    <property type="term" value="P:Golgi localization"/>
    <property type="evidence" value="ECO:0007669"/>
    <property type="project" value="TreeGrafter"/>
</dbReference>
<dbReference type="InterPro" id="IPR022775">
    <property type="entry name" value="AP_mu_sigma_su"/>
</dbReference>
<dbReference type="GO" id="GO:0006888">
    <property type="term" value="P:endoplasmic reticulum to Golgi vesicle-mediated transport"/>
    <property type="evidence" value="ECO:0007669"/>
    <property type="project" value="TreeGrafter"/>
</dbReference>
<keyword evidence="5 10" id="KW-0931">ER-Golgi transport</keyword>
<dbReference type="FunFam" id="3.30.450.60:FF:000003">
    <property type="entry name" value="Coatomer subunit delta"/>
    <property type="match status" value="1"/>
</dbReference>
<evidence type="ECO:0000256" key="8">
    <source>
        <dbReference type="ARBA" id="ARBA00023136"/>
    </source>
</evidence>
<dbReference type="VEuPathDB" id="FungiDB:TRICI_005114"/>
<sequence length="508" mass="56279">MFPISAGGKAVLSRQFRELHKDRVAALLANFPKLTQSGTQHTTVEDENVRYVYQPLDELYVVLITNRQSNILQDIETLRLLAQVVSSIARTVDEREVLNSAFEILSAFDEVVTLGYRENLTLTQIKTFLEMESHEEKIQQIIERNKELEAAEERKKKAKQLEMARKEVSRRGPNTSPFAAPPPPPSIPQHQPAVPEYEEPVRPSVNRGAPRGKGLQLGKKKAAGGNLESALESSPLMSSSSTPQPLSQPVAQPQPQPQSTNEGIEISLVEQLNVRLGRDGSVKSSEVKGNLQLRIGDPNLTKIKVLTSADGSPGQYKTHPNVDKGGFQSSKAIGLKDPSRGFPSNNQQLGVLRWKLSGRGDDQTYVPITFNCWFSRSDPGFFDVTLEYEVNGSFGEPIKNLKVYIPLVTANCHVADPAQVWDQYDDHLEWVIPEIQPNSDNASGAFEFTAEADSEDDFFPMDVSFSIEDSLSSFGQVDVLDVVSAANDTESLPFEKKISLVTENYVIE</sequence>
<evidence type="ECO:0000256" key="6">
    <source>
        <dbReference type="ARBA" id="ARBA00022927"/>
    </source>
</evidence>
<dbReference type="InterPro" id="IPR036168">
    <property type="entry name" value="AP2_Mu_C_sf"/>
</dbReference>
<dbReference type="GO" id="GO:0006890">
    <property type="term" value="P:retrograde vesicle-mediated transport, Golgi to endoplasmic reticulum"/>
    <property type="evidence" value="ECO:0007669"/>
    <property type="project" value="UniProtKB-UniRule"/>
</dbReference>
<keyword evidence="6 10" id="KW-0653">Protein transport</keyword>
<evidence type="ECO:0000256" key="2">
    <source>
        <dbReference type="ARBA" id="ARBA00011775"/>
    </source>
</evidence>
<feature type="domain" description="MHD" evidence="13">
    <location>
        <begin position="261"/>
        <end position="508"/>
    </location>
</feature>
<dbReference type="OrthoDB" id="10266042at2759"/>
<evidence type="ECO:0000256" key="4">
    <source>
        <dbReference type="ARBA" id="ARBA00022490"/>
    </source>
</evidence>